<protein>
    <submittedName>
        <fullName evidence="6">Unannotated protein</fullName>
    </submittedName>
</protein>
<proteinExistence type="predicted"/>
<dbReference type="PROSITE" id="PS51349">
    <property type="entry name" value="FMN_HYDROXY_ACID_DH_2"/>
    <property type="match status" value="1"/>
</dbReference>
<dbReference type="InterPro" id="IPR008259">
    <property type="entry name" value="FMN_hydac_DH_AS"/>
</dbReference>
<dbReference type="InterPro" id="IPR013785">
    <property type="entry name" value="Aldolase_TIM"/>
</dbReference>
<comment type="cofactor">
    <cofactor evidence="1">
        <name>FMN</name>
        <dbReference type="ChEBI" id="CHEBI:58210"/>
    </cofactor>
</comment>
<sequence length="165" mass="17994">MAELLDFMFDPTVTFDDLAWVKKQWPGKLVVKGVQTVDDAKKLAKLGVDAIVLSNHGGRQLDRAPIPFHLLPKVVKEVGKDAEIHLDTGIMSGADIIAAVALGARFTLVGRAYLYGLMAGGQAGVNRTFEILSEQMTRTMKLLGVTELDELTPKHVTQLQSLRAL</sequence>
<dbReference type="InterPro" id="IPR037396">
    <property type="entry name" value="FMN_HAD"/>
</dbReference>
<dbReference type="InterPro" id="IPR000262">
    <property type="entry name" value="FMN-dep_DH"/>
</dbReference>
<evidence type="ECO:0000313" key="6">
    <source>
        <dbReference type="EMBL" id="CAB4642861.1"/>
    </source>
</evidence>
<gene>
    <name evidence="6" type="ORF">UFOPK2158_00747</name>
</gene>
<evidence type="ECO:0000256" key="2">
    <source>
        <dbReference type="ARBA" id="ARBA00022630"/>
    </source>
</evidence>
<evidence type="ECO:0000256" key="4">
    <source>
        <dbReference type="ARBA" id="ARBA00023002"/>
    </source>
</evidence>
<dbReference type="PANTHER" id="PTHR10578">
    <property type="entry name" value="S -2-HYDROXY-ACID OXIDASE-RELATED"/>
    <property type="match status" value="1"/>
</dbReference>
<evidence type="ECO:0000259" key="5">
    <source>
        <dbReference type="PROSITE" id="PS51349"/>
    </source>
</evidence>
<feature type="domain" description="FMN hydroxy acid dehydrogenase" evidence="5">
    <location>
        <begin position="1"/>
        <end position="161"/>
    </location>
</feature>
<dbReference type="SUPFAM" id="SSF51395">
    <property type="entry name" value="FMN-linked oxidoreductases"/>
    <property type="match status" value="1"/>
</dbReference>
<dbReference type="PROSITE" id="PS00557">
    <property type="entry name" value="FMN_HYDROXY_ACID_DH_1"/>
    <property type="match status" value="1"/>
</dbReference>
<dbReference type="PANTHER" id="PTHR10578:SF107">
    <property type="entry name" value="2-HYDROXYACID OXIDASE 1"/>
    <property type="match status" value="1"/>
</dbReference>
<accession>A0A6J6JZC1</accession>
<dbReference type="Pfam" id="PF01070">
    <property type="entry name" value="FMN_dh"/>
    <property type="match status" value="1"/>
</dbReference>
<keyword evidence="3" id="KW-0288">FMN</keyword>
<dbReference type="Gene3D" id="3.20.20.70">
    <property type="entry name" value="Aldolase class I"/>
    <property type="match status" value="1"/>
</dbReference>
<keyword evidence="4" id="KW-0560">Oxidoreductase</keyword>
<reference evidence="6" key="1">
    <citation type="submission" date="2020-05" db="EMBL/GenBank/DDBJ databases">
        <authorList>
            <person name="Chiriac C."/>
            <person name="Salcher M."/>
            <person name="Ghai R."/>
            <person name="Kavagutti S V."/>
        </authorList>
    </citation>
    <scope>NUCLEOTIDE SEQUENCE</scope>
</reference>
<dbReference type="EMBL" id="CAEZVY010000066">
    <property type="protein sequence ID" value="CAB4642861.1"/>
    <property type="molecule type" value="Genomic_DNA"/>
</dbReference>
<organism evidence="6">
    <name type="scientific">freshwater metagenome</name>
    <dbReference type="NCBI Taxonomy" id="449393"/>
    <lineage>
        <taxon>unclassified sequences</taxon>
        <taxon>metagenomes</taxon>
        <taxon>ecological metagenomes</taxon>
    </lineage>
</organism>
<keyword evidence="2" id="KW-0285">Flavoprotein</keyword>
<evidence type="ECO:0000256" key="1">
    <source>
        <dbReference type="ARBA" id="ARBA00001917"/>
    </source>
</evidence>
<dbReference type="AlphaFoldDB" id="A0A6J6JZC1"/>
<evidence type="ECO:0000256" key="3">
    <source>
        <dbReference type="ARBA" id="ARBA00022643"/>
    </source>
</evidence>
<dbReference type="GO" id="GO:0016491">
    <property type="term" value="F:oxidoreductase activity"/>
    <property type="evidence" value="ECO:0007669"/>
    <property type="project" value="UniProtKB-KW"/>
</dbReference>
<name>A0A6J6JZC1_9ZZZZ</name>